<dbReference type="Gene3D" id="1.10.3520.10">
    <property type="entry name" value="Glycolipid transfer protein"/>
    <property type="match status" value="1"/>
</dbReference>
<dbReference type="GO" id="GO:0016020">
    <property type="term" value="C:membrane"/>
    <property type="evidence" value="ECO:0007669"/>
    <property type="project" value="TreeGrafter"/>
</dbReference>
<dbReference type="PANTHER" id="PTHR10219">
    <property type="entry name" value="GLYCOLIPID TRANSFER PROTEIN-RELATED"/>
    <property type="match status" value="1"/>
</dbReference>
<sequence length="431" mass="46751">MPSDLSERAAADDANTLWKPWGPAVSVQQGVMDGVGSVQQGVRHGVDTVQQGVRHGVDTVQQGVKQGVDTVQQGVKQGVDTVQQGVKQGVDTVQQGVKQGVDTVQQGVKQGVDTVQQGVRHGVDTVQQGVRQGVAAVRDTTKNVNEVTSKNLKDAASWSMDAVKKTTEAAGSSYQRGTEFTAGTGGFVLHQVGKGTSAAKHALQAAVMREPAAPSGRRHVLESALLLKASADGFGDVHVRKLVAAGGRLCDCLEKLGPFAVFLRDVRRNLQKLEQSPARRGEEPLKGLLRAEVAQGVQVERARLEDNSAAMGLLWTVRFMRFWREVCAASLRWREAERSRRADAEEHVPFRLHVKGAYEAGLQQHHGKVGSSTFKLALPAIPKEWLHEQLAPSAPLFWADCALWVDALETILTRCEAIIKKLELRDDRTTA</sequence>
<evidence type="ECO:0000313" key="2">
    <source>
        <dbReference type="EMBL" id="KAL1522299.1"/>
    </source>
</evidence>
<comment type="caution">
    <text evidence="2">The sequence shown here is derived from an EMBL/GenBank/DDBJ whole genome shotgun (WGS) entry which is preliminary data.</text>
</comment>
<gene>
    <name evidence="2" type="ORF">AB1Y20_017291</name>
</gene>
<accession>A0AB34JK37</accession>
<dbReference type="Gene3D" id="1.20.5.1230">
    <property type="entry name" value="Apolipoprotein A-I"/>
    <property type="match status" value="1"/>
</dbReference>
<dbReference type="GO" id="GO:0005829">
    <property type="term" value="C:cytosol"/>
    <property type="evidence" value="ECO:0007669"/>
    <property type="project" value="TreeGrafter"/>
</dbReference>
<dbReference type="Proteomes" id="UP001515480">
    <property type="component" value="Unassembled WGS sequence"/>
</dbReference>
<organism evidence="2 3">
    <name type="scientific">Prymnesium parvum</name>
    <name type="common">Toxic golden alga</name>
    <dbReference type="NCBI Taxonomy" id="97485"/>
    <lineage>
        <taxon>Eukaryota</taxon>
        <taxon>Haptista</taxon>
        <taxon>Haptophyta</taxon>
        <taxon>Prymnesiophyceae</taxon>
        <taxon>Prymnesiales</taxon>
        <taxon>Prymnesiaceae</taxon>
        <taxon>Prymnesium</taxon>
    </lineage>
</organism>
<evidence type="ECO:0000259" key="1">
    <source>
        <dbReference type="Pfam" id="PF08718"/>
    </source>
</evidence>
<dbReference type="GO" id="GO:1902388">
    <property type="term" value="F:ceramide 1-phosphate transfer activity"/>
    <property type="evidence" value="ECO:0007669"/>
    <property type="project" value="TreeGrafter"/>
</dbReference>
<dbReference type="InterPro" id="IPR036497">
    <property type="entry name" value="GLTP_sf"/>
</dbReference>
<dbReference type="EMBL" id="JBGBPQ010000006">
    <property type="protein sequence ID" value="KAL1522299.1"/>
    <property type="molecule type" value="Genomic_DNA"/>
</dbReference>
<feature type="domain" description="Glycolipid transfer protein" evidence="1">
    <location>
        <begin position="239"/>
        <end position="383"/>
    </location>
</feature>
<dbReference type="SUPFAM" id="SSF110004">
    <property type="entry name" value="Glycolipid transfer protein, GLTP"/>
    <property type="match status" value="1"/>
</dbReference>
<reference evidence="2 3" key="1">
    <citation type="journal article" date="2024" name="Science">
        <title>Giant polyketide synthase enzymes in the biosynthesis of giant marine polyether toxins.</title>
        <authorList>
            <person name="Fallon T.R."/>
            <person name="Shende V.V."/>
            <person name="Wierzbicki I.H."/>
            <person name="Pendleton A.L."/>
            <person name="Watervoot N.F."/>
            <person name="Auber R.P."/>
            <person name="Gonzalez D.J."/>
            <person name="Wisecaver J.H."/>
            <person name="Moore B.S."/>
        </authorList>
    </citation>
    <scope>NUCLEOTIDE SEQUENCE [LARGE SCALE GENOMIC DNA]</scope>
    <source>
        <strain evidence="2 3">12B1</strain>
    </source>
</reference>
<dbReference type="InterPro" id="IPR014830">
    <property type="entry name" value="Glycolipid_transfer_prot_dom"/>
</dbReference>
<dbReference type="AlphaFoldDB" id="A0AB34JK37"/>
<name>A0AB34JK37_PRYPA</name>
<dbReference type="GO" id="GO:1902387">
    <property type="term" value="F:ceramide 1-phosphate binding"/>
    <property type="evidence" value="ECO:0007669"/>
    <property type="project" value="TreeGrafter"/>
</dbReference>
<protein>
    <recommendedName>
        <fullName evidence="1">Glycolipid transfer protein domain-containing protein</fullName>
    </recommendedName>
</protein>
<keyword evidence="3" id="KW-1185">Reference proteome</keyword>
<dbReference type="SUPFAM" id="SSF58113">
    <property type="entry name" value="Apolipoprotein A-I"/>
    <property type="match status" value="1"/>
</dbReference>
<proteinExistence type="predicted"/>
<evidence type="ECO:0000313" key="3">
    <source>
        <dbReference type="Proteomes" id="UP001515480"/>
    </source>
</evidence>
<dbReference type="Pfam" id="PF08718">
    <property type="entry name" value="GLTP"/>
    <property type="match status" value="1"/>
</dbReference>